<dbReference type="InterPro" id="IPR023393">
    <property type="entry name" value="START-like_dom_sf"/>
</dbReference>
<protein>
    <recommendedName>
        <fullName evidence="3">START domain-containing protein</fullName>
    </recommendedName>
</protein>
<feature type="transmembrane region" description="Helical" evidence="2">
    <location>
        <begin position="1681"/>
        <end position="1707"/>
    </location>
</feature>
<feature type="transmembrane region" description="Helical" evidence="2">
    <location>
        <begin position="1647"/>
        <end position="1669"/>
    </location>
</feature>
<feature type="region of interest" description="Disordered" evidence="1">
    <location>
        <begin position="84"/>
        <end position="104"/>
    </location>
</feature>
<dbReference type="Gene3D" id="2.60.120.200">
    <property type="match status" value="4"/>
</dbReference>
<evidence type="ECO:0000256" key="2">
    <source>
        <dbReference type="SAM" id="Phobius"/>
    </source>
</evidence>
<accession>A0A9W7AA06</accession>
<dbReference type="InterPro" id="IPR013320">
    <property type="entry name" value="ConA-like_dom_sf"/>
</dbReference>
<keyword evidence="2" id="KW-0472">Membrane</keyword>
<dbReference type="SUPFAM" id="SSF55961">
    <property type="entry name" value="Bet v1-like"/>
    <property type="match status" value="1"/>
</dbReference>
<dbReference type="CDD" id="cd00185">
    <property type="entry name" value="TNFRSF"/>
    <property type="match status" value="1"/>
</dbReference>
<keyword evidence="5" id="KW-1185">Reference proteome</keyword>
<dbReference type="PROSITE" id="PS50848">
    <property type="entry name" value="START"/>
    <property type="match status" value="1"/>
</dbReference>
<dbReference type="Pfam" id="PF13385">
    <property type="entry name" value="Laminin_G_3"/>
    <property type="match status" value="4"/>
</dbReference>
<dbReference type="Gene3D" id="3.30.530.20">
    <property type="match status" value="1"/>
</dbReference>
<dbReference type="InterPro" id="IPR002913">
    <property type="entry name" value="START_lipid-bd_dom"/>
</dbReference>
<dbReference type="PANTHER" id="PTHR46967">
    <property type="entry name" value="INSULIN-LIKE GROWTH FACTOR BINDING PROTEIN,N-TERMINAL"/>
    <property type="match status" value="1"/>
</dbReference>
<evidence type="ECO:0000313" key="4">
    <source>
        <dbReference type="EMBL" id="GMH68264.1"/>
    </source>
</evidence>
<evidence type="ECO:0000259" key="3">
    <source>
        <dbReference type="PROSITE" id="PS50848"/>
    </source>
</evidence>
<proteinExistence type="predicted"/>
<name>A0A9W7AA06_9STRA</name>
<dbReference type="InterPro" id="IPR009030">
    <property type="entry name" value="Growth_fac_rcpt_cys_sf"/>
</dbReference>
<reference evidence="5" key="1">
    <citation type="journal article" date="2023" name="Commun. Biol.">
        <title>Genome analysis of Parmales, the sister group of diatoms, reveals the evolutionary specialization of diatoms from phago-mixotrophs to photoautotrophs.</title>
        <authorList>
            <person name="Ban H."/>
            <person name="Sato S."/>
            <person name="Yoshikawa S."/>
            <person name="Yamada K."/>
            <person name="Nakamura Y."/>
            <person name="Ichinomiya M."/>
            <person name="Sato N."/>
            <person name="Blanc-Mathieu R."/>
            <person name="Endo H."/>
            <person name="Kuwata A."/>
            <person name="Ogata H."/>
        </authorList>
    </citation>
    <scope>NUCLEOTIDE SEQUENCE [LARGE SCALE GENOMIC DNA]</scope>
    <source>
        <strain evidence="5">NIES 3700</strain>
    </source>
</reference>
<dbReference type="GO" id="GO:0008289">
    <property type="term" value="F:lipid binding"/>
    <property type="evidence" value="ECO:0007669"/>
    <property type="project" value="InterPro"/>
</dbReference>
<dbReference type="Proteomes" id="UP001165122">
    <property type="component" value="Unassembled WGS sequence"/>
</dbReference>
<dbReference type="SMART" id="SM01411">
    <property type="entry name" value="Ephrin_rec_like"/>
    <property type="match status" value="13"/>
</dbReference>
<comment type="caution">
    <text evidence="4">The sequence shown here is derived from an EMBL/GenBank/DDBJ whole genome shotgun (WGS) entry which is preliminary data.</text>
</comment>
<feature type="domain" description="START" evidence="3">
    <location>
        <begin position="1783"/>
        <end position="1994"/>
    </location>
</feature>
<keyword evidence="2" id="KW-1133">Transmembrane helix</keyword>
<evidence type="ECO:0000256" key="1">
    <source>
        <dbReference type="SAM" id="MobiDB-lite"/>
    </source>
</evidence>
<dbReference type="OrthoDB" id="65776at2759"/>
<sequence length="2091" mass="227925">MTFEVYVKYNSFNRFSRVFDFGNGADEDNVLLCNFDESSSTEFWVGRGSDHKYLKSSNFDSSTWTHLILTVYGSTMKTYKNGALAGTKDDGQQPNSATRTNHWIGRSNWPDDNDGYFDGTISYIKMWHGVALQQSDVTELYAPHNTAHHFWDFRGDCSEGSPVTDTITGDLDATPKNGATCSENGIDLDGESEYVDVGAWEWGGTTSIEVYVKYNSFNRWSRVLDFSNDGGNNDVVLVNHQTTSSIGWSVFQESTPKELITSNWDSSTWTHVVVTVSGTDMKVYKNGIVAGTKTDGVEPNVMTRTGHYIGAGPNWASYPGYFDGTIAYVKVWHGVELQQSDVTELYAPRNTAHHFWDFRGCTTDSVVTDSITGDLGTTLTGPTCSADGLSLDGTDDYANIDGWEWGGTTSIEMYVKSDSFNYWSMVFDFGNGQDDDDVSFRNVGTTSTMCWEVYQGSTPKWFTMSNFDSSTWTHIVATVSGTNMKVYKNGVFAGGKTDGWEPNVMTRSYHDIGAYKGGSAYFFDGTIAYIKMWHGIELQQSDVTDIYAPYNIAHHFWDFRGCTTGSSVTDSIAGDLVATPMNGDLHAVGLNGPQCFADGITLDGIDDYVEIDNWEWGDTTTIEAYVKYDSFNKYSRVLDFSNGEASNNVMLMNHDTDSTIVWEVRKGETSNHLEGSSFEKFDPFTWTHVVVTVSGTNMNMYKNGELVGYKDDGSDPTVLTRSQHWLGRSAWQWDGHFQGTFGYVKIWHNVELSETDVTDIYTTREATLCSADDPRPDGTCTTCEAGKYASSSSVFPQCIPCVPGRYSSTTSEASEATCLACDAGTASSVTGATSASNCANCVAGKYSSAEASASCTDCRVGRYSTSSPASSPDFCLECGAGKASSTPGAPAASYCDICDTGTYSAAGSDTCSECEAGKFQENSGQASCTKCSPGRYSTAISTTSTETCRPCIVGKASSIEGATSEVTCLVCGAGTYQNITGSKSCTVCPAGTYNPDEGLSAGAHNETSDCLNCYPGTYLNDAGLNASKHDESRDCEDCSPGKYSNDTLGEDVCHDCPDGLISPQRSSTCGDCPAGYRCSEEEGTVPCSSGTFSNSDATVCSECPTGNYCPGATDKMQCFEGTYQPNTGQLECNACPGGSYQGSRGKTSCMSCRAGRFCPERTVNPIECGSVALYCPESSAIVRPASEGYYTYGYETETTHQDQRICEVGHACVGGVKVACTGEGEYADKPGLTACQTAPAGFKSIDHTSIEKCEVGFYSLGGSDDCSPCSGKGQYSDEEGLAACKVSPAGFKPNEAHTAKSVCPKGRYSPANADSCTPCTSKGTYSDDEGLTACKVASAGYKPKEDRTGVDKCEAATFSEGGLDSCTPCRGQGQYSDEEGSTTCKYAPAGFKPNVERNDTTKCEAGTYSFGLASVCTPCENGKFPSSDATHCEKCPQYQEFDEAKGKCVCMATFTTLIGLGDDGCTCEPGKTLVGGNCTACEDGRYKDLHGVGSCEVCDSSYIKGAFFSYPDSLKTDQESCACGIGSFREQKMNAKEGELKWYCQDCEDHEEDLQKEMIKCNVIGLKIDELPLQKGFWRSGTNAHAIEGCDNDESCSGYNKTTNCAIGHRGPLCSVCEGDYAKNALGICKKCASFQLSPFVEAEENYIAEASTISIFFTVLAAIMIELNTNFLTMEPNSHAFGIILIIVQSSIFVFVFVGVLIAPAMNLFSKFKRIHEHDCELKGLDDFAGGSKTPKEKDELFFEYFKELAESDEAKAGWMKLEAKNWDAKKHTDWDGKKHTEQLKEWLKETGAVGEWRCSTGDGPIDQTRVVYTVKCDLDTIMERVNSIKEDHASSVGNFTYIINKSSREEEARGEYWRQKYRAIKLPWPMRQRDIVYTEHQKKRDERRDKSGKIIVKKAIWVFMRSSKDLDGATKELSSNLGRVRAEMKLAGYKVEFVDDNTTKMTFLMSIDLGGPFAEIDYINRQLAGRYMKGIVDMHIRHVEKEKKKLATKARKVLGNISDPPPPLPLVSRAVAKLGEKRSSLVTSPIFAGMRNTDSTIEDTLNIEMGRMIKKTAGVVVNEEGNDDVMKVGMSTRSIMVNQTEQKII</sequence>
<dbReference type="EMBL" id="BRXW01000591">
    <property type="protein sequence ID" value="GMH68264.1"/>
    <property type="molecule type" value="Genomic_DNA"/>
</dbReference>
<dbReference type="Pfam" id="PF07699">
    <property type="entry name" value="Ephrin_rec_like"/>
    <property type="match status" value="2"/>
</dbReference>
<dbReference type="InterPro" id="IPR011641">
    <property type="entry name" value="Tyr-kin_ephrin_A/B_rcpt-like"/>
</dbReference>
<dbReference type="SUPFAM" id="SSF49899">
    <property type="entry name" value="Concanavalin A-like lectins/glucanases"/>
    <property type="match status" value="4"/>
</dbReference>
<organism evidence="4 5">
    <name type="scientific">Triparma laevis f. longispina</name>
    <dbReference type="NCBI Taxonomy" id="1714387"/>
    <lineage>
        <taxon>Eukaryota</taxon>
        <taxon>Sar</taxon>
        <taxon>Stramenopiles</taxon>
        <taxon>Ochrophyta</taxon>
        <taxon>Bolidophyceae</taxon>
        <taxon>Parmales</taxon>
        <taxon>Triparmaceae</taxon>
        <taxon>Triparma</taxon>
    </lineage>
</organism>
<dbReference type="PANTHER" id="PTHR46967:SF2">
    <property type="entry name" value="SUSHI, VON WILLEBRAND FACTOR TYPE A, EGF AND PENTRAXIN DOMAIN-CONTAINING PROTEIN 1-LIKE"/>
    <property type="match status" value="1"/>
</dbReference>
<keyword evidence="2" id="KW-0812">Transmembrane</keyword>
<feature type="compositionally biased region" description="Polar residues" evidence="1">
    <location>
        <begin position="92"/>
        <end position="101"/>
    </location>
</feature>
<evidence type="ECO:0000313" key="5">
    <source>
        <dbReference type="Proteomes" id="UP001165122"/>
    </source>
</evidence>
<dbReference type="Gene3D" id="2.10.50.10">
    <property type="entry name" value="Tumor Necrosis Factor Receptor, subunit A, domain 2"/>
    <property type="match status" value="5"/>
</dbReference>
<gene>
    <name evidence="4" type="ORF">TrLO_g10151</name>
</gene>
<dbReference type="SUPFAM" id="SSF57184">
    <property type="entry name" value="Growth factor receptor domain"/>
    <property type="match status" value="3"/>
</dbReference>